<accession>A0A5C3MFU0</accession>
<feature type="compositionally biased region" description="Low complexity" evidence="1">
    <location>
        <begin position="129"/>
        <end position="144"/>
    </location>
</feature>
<evidence type="ECO:0000313" key="2">
    <source>
        <dbReference type="EMBL" id="TFK43797.1"/>
    </source>
</evidence>
<sequence>MHTAHPHIRTGVSRMERAHKFWTAAYMVSAKLYVDEDEVNDMAGWEHVTANRWTRKQLGLMELEMCVGLGWRLKVEEEAVRRFETYAEGLRGSDEMKRSWTARCGAPAPSRLAVLTARHSPVDDKEVETITPSTPIPIPLSTTTPERPHFLSTLLIPHTMCGTESKSTEHKNLPSDTRHPP</sequence>
<reference evidence="2 3" key="1">
    <citation type="journal article" date="2019" name="Nat. Ecol. Evol.">
        <title>Megaphylogeny resolves global patterns of mushroom evolution.</title>
        <authorList>
            <person name="Varga T."/>
            <person name="Krizsan K."/>
            <person name="Foldi C."/>
            <person name="Dima B."/>
            <person name="Sanchez-Garcia M."/>
            <person name="Sanchez-Ramirez S."/>
            <person name="Szollosi G.J."/>
            <person name="Szarkandi J.G."/>
            <person name="Papp V."/>
            <person name="Albert L."/>
            <person name="Andreopoulos W."/>
            <person name="Angelini C."/>
            <person name="Antonin V."/>
            <person name="Barry K.W."/>
            <person name="Bougher N.L."/>
            <person name="Buchanan P."/>
            <person name="Buyck B."/>
            <person name="Bense V."/>
            <person name="Catcheside P."/>
            <person name="Chovatia M."/>
            <person name="Cooper J."/>
            <person name="Damon W."/>
            <person name="Desjardin D."/>
            <person name="Finy P."/>
            <person name="Geml J."/>
            <person name="Haridas S."/>
            <person name="Hughes K."/>
            <person name="Justo A."/>
            <person name="Karasinski D."/>
            <person name="Kautmanova I."/>
            <person name="Kiss B."/>
            <person name="Kocsube S."/>
            <person name="Kotiranta H."/>
            <person name="LaButti K.M."/>
            <person name="Lechner B.E."/>
            <person name="Liimatainen K."/>
            <person name="Lipzen A."/>
            <person name="Lukacs Z."/>
            <person name="Mihaltcheva S."/>
            <person name="Morgado L.N."/>
            <person name="Niskanen T."/>
            <person name="Noordeloos M.E."/>
            <person name="Ohm R.A."/>
            <person name="Ortiz-Santana B."/>
            <person name="Ovrebo C."/>
            <person name="Racz N."/>
            <person name="Riley R."/>
            <person name="Savchenko A."/>
            <person name="Shiryaev A."/>
            <person name="Soop K."/>
            <person name="Spirin V."/>
            <person name="Szebenyi C."/>
            <person name="Tomsovsky M."/>
            <person name="Tulloss R.E."/>
            <person name="Uehling J."/>
            <person name="Grigoriev I.V."/>
            <person name="Vagvolgyi C."/>
            <person name="Papp T."/>
            <person name="Martin F.M."/>
            <person name="Miettinen O."/>
            <person name="Hibbett D.S."/>
            <person name="Nagy L.G."/>
        </authorList>
    </citation>
    <scope>NUCLEOTIDE SEQUENCE [LARGE SCALE GENOMIC DNA]</scope>
    <source>
        <strain evidence="2 3">CBS 166.37</strain>
    </source>
</reference>
<name>A0A5C3MFU0_9AGAR</name>
<organism evidence="2 3">
    <name type="scientific">Crucibulum laeve</name>
    <dbReference type="NCBI Taxonomy" id="68775"/>
    <lineage>
        <taxon>Eukaryota</taxon>
        <taxon>Fungi</taxon>
        <taxon>Dikarya</taxon>
        <taxon>Basidiomycota</taxon>
        <taxon>Agaricomycotina</taxon>
        <taxon>Agaricomycetes</taxon>
        <taxon>Agaricomycetidae</taxon>
        <taxon>Agaricales</taxon>
        <taxon>Agaricineae</taxon>
        <taxon>Nidulariaceae</taxon>
        <taxon>Crucibulum</taxon>
    </lineage>
</organism>
<evidence type="ECO:0000256" key="1">
    <source>
        <dbReference type="SAM" id="MobiDB-lite"/>
    </source>
</evidence>
<evidence type="ECO:0000313" key="3">
    <source>
        <dbReference type="Proteomes" id="UP000308652"/>
    </source>
</evidence>
<gene>
    <name evidence="2" type="ORF">BDQ12DRAFT_675563</name>
</gene>
<dbReference type="EMBL" id="ML213591">
    <property type="protein sequence ID" value="TFK43797.1"/>
    <property type="molecule type" value="Genomic_DNA"/>
</dbReference>
<dbReference type="Proteomes" id="UP000308652">
    <property type="component" value="Unassembled WGS sequence"/>
</dbReference>
<evidence type="ECO:0008006" key="4">
    <source>
        <dbReference type="Google" id="ProtNLM"/>
    </source>
</evidence>
<proteinExistence type="predicted"/>
<keyword evidence="3" id="KW-1185">Reference proteome</keyword>
<feature type="region of interest" description="Disordered" evidence="1">
    <location>
        <begin position="123"/>
        <end position="144"/>
    </location>
</feature>
<dbReference type="AlphaFoldDB" id="A0A5C3MFU0"/>
<protein>
    <recommendedName>
        <fullName evidence="4">Cyclin N-terminal domain-containing protein</fullName>
    </recommendedName>
</protein>